<evidence type="ECO:0000313" key="2">
    <source>
        <dbReference type="EMBL" id="RXN23502.1"/>
    </source>
</evidence>
<keyword evidence="3" id="KW-1185">Reference proteome</keyword>
<organism evidence="2 3">
    <name type="scientific">Labeo rohita</name>
    <name type="common">Indian major carp</name>
    <name type="synonym">Cyprinus rohita</name>
    <dbReference type="NCBI Taxonomy" id="84645"/>
    <lineage>
        <taxon>Eukaryota</taxon>
        <taxon>Metazoa</taxon>
        <taxon>Chordata</taxon>
        <taxon>Craniata</taxon>
        <taxon>Vertebrata</taxon>
        <taxon>Euteleostomi</taxon>
        <taxon>Actinopterygii</taxon>
        <taxon>Neopterygii</taxon>
        <taxon>Teleostei</taxon>
        <taxon>Ostariophysi</taxon>
        <taxon>Cypriniformes</taxon>
        <taxon>Cyprinidae</taxon>
        <taxon>Labeoninae</taxon>
        <taxon>Labeonini</taxon>
        <taxon>Labeo</taxon>
    </lineage>
</organism>
<reference evidence="2 3" key="1">
    <citation type="submission" date="2018-03" db="EMBL/GenBank/DDBJ databases">
        <title>Draft genome sequence of Rohu Carp (Labeo rohita).</title>
        <authorList>
            <person name="Das P."/>
            <person name="Kushwaha B."/>
            <person name="Joshi C.G."/>
            <person name="Kumar D."/>
            <person name="Nagpure N.S."/>
            <person name="Sahoo L."/>
            <person name="Das S.P."/>
            <person name="Bit A."/>
            <person name="Patnaik S."/>
            <person name="Meher P.K."/>
            <person name="Jayasankar P."/>
            <person name="Koringa P.G."/>
            <person name="Patel N.V."/>
            <person name="Hinsu A.T."/>
            <person name="Kumar R."/>
            <person name="Pandey M."/>
            <person name="Agarwal S."/>
            <person name="Srivastava S."/>
            <person name="Singh M."/>
            <person name="Iquebal M.A."/>
            <person name="Jaiswal S."/>
            <person name="Angadi U.B."/>
            <person name="Kumar N."/>
            <person name="Raza M."/>
            <person name="Shah T.M."/>
            <person name="Rai A."/>
            <person name="Jena J.K."/>
        </authorList>
    </citation>
    <scope>NUCLEOTIDE SEQUENCE [LARGE SCALE GENOMIC DNA]</scope>
    <source>
        <strain evidence="2">DASCIFA01</strain>
        <tissue evidence="2">Testis</tissue>
    </source>
</reference>
<accession>A0A498MV73</accession>
<proteinExistence type="predicted"/>
<comment type="caution">
    <text evidence="2">The sequence shown here is derived from an EMBL/GenBank/DDBJ whole genome shotgun (WGS) entry which is preliminary data.</text>
</comment>
<feature type="region of interest" description="Disordered" evidence="1">
    <location>
        <begin position="92"/>
        <end position="135"/>
    </location>
</feature>
<dbReference type="EMBL" id="QBIY01012561">
    <property type="protein sequence ID" value="RXN23502.1"/>
    <property type="molecule type" value="Genomic_DNA"/>
</dbReference>
<dbReference type="Proteomes" id="UP000290572">
    <property type="component" value="Unassembled WGS sequence"/>
</dbReference>
<name>A0A498MV73_LABRO</name>
<evidence type="ECO:0000313" key="3">
    <source>
        <dbReference type="Proteomes" id="UP000290572"/>
    </source>
</evidence>
<evidence type="ECO:0000256" key="1">
    <source>
        <dbReference type="SAM" id="MobiDB-lite"/>
    </source>
</evidence>
<gene>
    <name evidence="2" type="ORF">ROHU_022908</name>
</gene>
<dbReference type="AlphaFoldDB" id="A0A498MV73"/>
<sequence length="185" mass="20957">MSRSALARGDKQPKAILHPHKELWLTLPPSYFCIFQALVERQKANFAHVSASPNHAGGTSMPARASLPFQSSARDFKRDSWTRRIWAPQWRHSQLRHGASRDTPNNAQPQWPPAYSGPQAFRCQSRNGSAQKGGGLSYDEVYSHSTAPHRDLLHKTIDISIKMEAQEVKAAKHPLRICFTMWYTI</sequence>
<protein>
    <submittedName>
        <fullName evidence="2">Uncharacterized protein</fullName>
    </submittedName>
</protein>